<accession>A0A2P2PL70</accession>
<protein>
    <submittedName>
        <fullName evidence="1">Uncharacterized protein</fullName>
    </submittedName>
</protein>
<evidence type="ECO:0000313" key="1">
    <source>
        <dbReference type="EMBL" id="MBX55496.1"/>
    </source>
</evidence>
<reference evidence="1" key="1">
    <citation type="submission" date="2018-02" db="EMBL/GenBank/DDBJ databases">
        <title>Rhizophora mucronata_Transcriptome.</title>
        <authorList>
            <person name="Meera S.P."/>
            <person name="Sreeshan A."/>
            <person name="Augustine A."/>
        </authorList>
    </citation>
    <scope>NUCLEOTIDE SEQUENCE</scope>
    <source>
        <tissue evidence="1">Leaf</tissue>
    </source>
</reference>
<sequence length="43" mass="4896">MIITKAYMAPSKYSAINSINTTLLTRDAARQFSIHLRLITKEL</sequence>
<organism evidence="1">
    <name type="scientific">Rhizophora mucronata</name>
    <name type="common">Asiatic mangrove</name>
    <dbReference type="NCBI Taxonomy" id="61149"/>
    <lineage>
        <taxon>Eukaryota</taxon>
        <taxon>Viridiplantae</taxon>
        <taxon>Streptophyta</taxon>
        <taxon>Embryophyta</taxon>
        <taxon>Tracheophyta</taxon>
        <taxon>Spermatophyta</taxon>
        <taxon>Magnoliopsida</taxon>
        <taxon>eudicotyledons</taxon>
        <taxon>Gunneridae</taxon>
        <taxon>Pentapetalae</taxon>
        <taxon>rosids</taxon>
        <taxon>fabids</taxon>
        <taxon>Malpighiales</taxon>
        <taxon>Rhizophoraceae</taxon>
        <taxon>Rhizophora</taxon>
    </lineage>
</organism>
<proteinExistence type="predicted"/>
<dbReference type="AlphaFoldDB" id="A0A2P2PL70"/>
<name>A0A2P2PL70_RHIMU</name>
<dbReference type="EMBL" id="GGEC01075012">
    <property type="protein sequence ID" value="MBX55496.1"/>
    <property type="molecule type" value="Transcribed_RNA"/>
</dbReference>